<protein>
    <recommendedName>
        <fullName evidence="4">Zinc-finger domain-containing protein</fullName>
    </recommendedName>
</protein>
<gene>
    <name evidence="2" type="ORF">GEMMAAP_12325</name>
</gene>
<dbReference type="KEGG" id="gph:GEMMAAP_12325"/>
<dbReference type="eggNOG" id="ENOG50341MC">
    <property type="taxonomic scope" value="Bacteria"/>
</dbReference>
<proteinExistence type="predicted"/>
<evidence type="ECO:0000313" key="2">
    <source>
        <dbReference type="EMBL" id="AMW05375.1"/>
    </source>
</evidence>
<keyword evidence="1" id="KW-1133">Transmembrane helix</keyword>
<dbReference type="EMBL" id="CP011454">
    <property type="protein sequence ID" value="AMW05375.1"/>
    <property type="molecule type" value="Genomic_DNA"/>
</dbReference>
<evidence type="ECO:0008006" key="4">
    <source>
        <dbReference type="Google" id="ProtNLM"/>
    </source>
</evidence>
<feature type="transmembrane region" description="Helical" evidence="1">
    <location>
        <begin position="166"/>
        <end position="189"/>
    </location>
</feature>
<keyword evidence="1" id="KW-0812">Transmembrane</keyword>
<organism evidence="2 3">
    <name type="scientific">Gemmatimonas phototrophica</name>
    <dbReference type="NCBI Taxonomy" id="1379270"/>
    <lineage>
        <taxon>Bacteria</taxon>
        <taxon>Pseudomonadati</taxon>
        <taxon>Gemmatimonadota</taxon>
        <taxon>Gemmatimonadia</taxon>
        <taxon>Gemmatimonadales</taxon>
        <taxon>Gemmatimonadaceae</taxon>
        <taxon>Gemmatimonas</taxon>
    </lineage>
</organism>
<accession>A0A143BL99</accession>
<sequence>MSTDRHLRPDEIELLLDGEEGFGVAPLRAHVRSCLECQSELDSARELMFALDTLPDFAPSPAFADRVMSQVQVFEPWHAAATRTVEQFVPATRPARIAAGFGAAVTAGLATAGATWAVARADMGLLLAQLGLESFREQVVAAGSDVMTTVVGQPGLDALRGSSPEVMALAVGGFVAVAGMGVVGIRALATSSRTAR</sequence>
<feature type="transmembrane region" description="Helical" evidence="1">
    <location>
        <begin position="97"/>
        <end position="119"/>
    </location>
</feature>
<keyword evidence="1" id="KW-0472">Membrane</keyword>
<reference evidence="2 3" key="2">
    <citation type="journal article" date="2016" name="Environ. Microbiol. Rep.">
        <title>Metagenomic evidence for the presence of phototrophic Gemmatimonadetes bacteria in diverse environments.</title>
        <authorList>
            <person name="Zeng Y."/>
            <person name="Baumbach J."/>
            <person name="Barbosa E.G."/>
            <person name="Azevedo V."/>
            <person name="Zhang C."/>
            <person name="Koblizek M."/>
        </authorList>
    </citation>
    <scope>NUCLEOTIDE SEQUENCE [LARGE SCALE GENOMIC DNA]</scope>
    <source>
        <strain evidence="2 3">AP64</strain>
    </source>
</reference>
<name>A0A143BL99_9BACT</name>
<dbReference type="Proteomes" id="UP000076404">
    <property type="component" value="Chromosome"/>
</dbReference>
<dbReference type="AlphaFoldDB" id="A0A143BL99"/>
<dbReference type="STRING" id="1379270.GEMMAAP_12325"/>
<reference evidence="2 3" key="1">
    <citation type="journal article" date="2014" name="Proc. Natl. Acad. Sci. U.S.A.">
        <title>Functional type 2 photosynthetic reaction centers found in the rare bacterial phylum Gemmatimonadetes.</title>
        <authorList>
            <person name="Zeng Y."/>
            <person name="Feng F."/>
            <person name="Medova H."/>
            <person name="Dean J."/>
            <person name="Koblizek M."/>
        </authorList>
    </citation>
    <scope>NUCLEOTIDE SEQUENCE [LARGE SCALE GENOMIC DNA]</scope>
    <source>
        <strain evidence="2 3">AP64</strain>
    </source>
</reference>
<keyword evidence="3" id="KW-1185">Reference proteome</keyword>
<dbReference type="OrthoDB" id="9796368at2"/>
<dbReference type="RefSeq" id="WP_026849521.1">
    <property type="nucleotide sequence ID" value="NZ_CP011454.1"/>
</dbReference>
<evidence type="ECO:0000313" key="3">
    <source>
        <dbReference type="Proteomes" id="UP000076404"/>
    </source>
</evidence>
<evidence type="ECO:0000256" key="1">
    <source>
        <dbReference type="SAM" id="Phobius"/>
    </source>
</evidence>